<keyword evidence="2" id="KW-1185">Reference proteome</keyword>
<proteinExistence type="predicted"/>
<dbReference type="Proteomes" id="UP001139461">
    <property type="component" value="Unassembled WGS sequence"/>
</dbReference>
<evidence type="ECO:0000313" key="2">
    <source>
        <dbReference type="Proteomes" id="UP001139461"/>
    </source>
</evidence>
<dbReference type="EMBL" id="JAIRBA010000025">
    <property type="protein sequence ID" value="MCG2419762.1"/>
    <property type="molecule type" value="Genomic_DNA"/>
</dbReference>
<comment type="caution">
    <text evidence="1">The sequence shown here is derived from an EMBL/GenBank/DDBJ whole genome shotgun (WGS) entry which is preliminary data.</text>
</comment>
<sequence>MNKETEIEKVSKREVLNETDDINKFISELKTTGASLIETFKILASKLNINTDLAYDMTRNSPAWSHIFNVDNPFTQEFLDLASEDADEVEIKDSKLVSITYKLENDSKID</sequence>
<protein>
    <submittedName>
        <fullName evidence="1">Uncharacterized protein</fullName>
    </submittedName>
</protein>
<dbReference type="RefSeq" id="WP_237603547.1">
    <property type="nucleotide sequence ID" value="NZ_JAIRBA010000025.1"/>
</dbReference>
<name>A0A9X1U400_9FLAO</name>
<gene>
    <name evidence="1" type="ORF">K8089_12075</name>
</gene>
<accession>A0A9X1U400</accession>
<reference evidence="1" key="1">
    <citation type="submission" date="2021-09" db="EMBL/GenBank/DDBJ databases">
        <title>Genome of Aequorivita sp. strain F47161.</title>
        <authorList>
            <person name="Wang Y."/>
        </authorList>
    </citation>
    <scope>NUCLEOTIDE SEQUENCE</scope>
    <source>
        <strain evidence="1">F47161</strain>
    </source>
</reference>
<dbReference type="AlphaFoldDB" id="A0A9X1U400"/>
<organism evidence="1 2">
    <name type="scientific">Aequorivita vitellina</name>
    <dbReference type="NCBI Taxonomy" id="2874475"/>
    <lineage>
        <taxon>Bacteria</taxon>
        <taxon>Pseudomonadati</taxon>
        <taxon>Bacteroidota</taxon>
        <taxon>Flavobacteriia</taxon>
        <taxon>Flavobacteriales</taxon>
        <taxon>Flavobacteriaceae</taxon>
        <taxon>Aequorivita</taxon>
    </lineage>
</organism>
<evidence type="ECO:0000313" key="1">
    <source>
        <dbReference type="EMBL" id="MCG2419762.1"/>
    </source>
</evidence>